<dbReference type="RefSeq" id="WP_284599296.1">
    <property type="nucleotide sequence ID" value="NZ_JASNVH010000008.1"/>
</dbReference>
<feature type="compositionally biased region" description="Low complexity" evidence="5">
    <location>
        <begin position="72"/>
        <end position="83"/>
    </location>
</feature>
<protein>
    <submittedName>
        <fullName evidence="7">DUF542 domain-containing protein</fullName>
    </submittedName>
</protein>
<organism evidence="7 8">
    <name type="scientific">Corynebacterium pseudodiphtheriticum</name>
    <dbReference type="NCBI Taxonomy" id="37637"/>
    <lineage>
        <taxon>Bacteria</taxon>
        <taxon>Bacillati</taxon>
        <taxon>Actinomycetota</taxon>
        <taxon>Actinomycetes</taxon>
        <taxon>Mycobacteriales</taxon>
        <taxon>Corynebacteriaceae</taxon>
        <taxon>Corynebacterium</taxon>
    </lineage>
</organism>
<feature type="region of interest" description="Disordered" evidence="5">
    <location>
        <begin position="71"/>
        <end position="97"/>
    </location>
</feature>
<reference evidence="7" key="1">
    <citation type="submission" date="2023-05" db="EMBL/GenBank/DDBJ databases">
        <title>Metabolic capabilities are highly conserved among human nasal-associated Corynebacterium species in pangenomic analyses.</title>
        <authorList>
            <person name="Tran T.H."/>
            <person name="Roberts A.Q."/>
            <person name="Escapa I.F."/>
            <person name="Gao W."/>
            <person name="Conlan S."/>
            <person name="Kong H."/>
            <person name="Segre J.A."/>
            <person name="Kelly M.S."/>
            <person name="Lemon K.P."/>
        </authorList>
    </citation>
    <scope>NUCLEOTIDE SEQUENCE</scope>
    <source>
        <strain evidence="7">KPL2773</strain>
    </source>
</reference>
<evidence type="ECO:0000256" key="1">
    <source>
        <dbReference type="ARBA" id="ARBA00004496"/>
    </source>
</evidence>
<dbReference type="AlphaFoldDB" id="A0AAP4BUL2"/>
<dbReference type="EMBL" id="JASNVH010000008">
    <property type="protein sequence ID" value="MDK4307071.1"/>
    <property type="molecule type" value="Genomic_DNA"/>
</dbReference>
<keyword evidence="3" id="KW-0479">Metal-binding</keyword>
<name>A0AAP4BUL2_9CORY</name>
<dbReference type="InterPro" id="IPR012312">
    <property type="entry name" value="Hemerythrin-like"/>
</dbReference>
<dbReference type="GO" id="GO:0046872">
    <property type="term" value="F:metal ion binding"/>
    <property type="evidence" value="ECO:0007669"/>
    <property type="project" value="UniProtKB-KW"/>
</dbReference>
<proteinExistence type="predicted"/>
<comment type="subcellular location">
    <subcellularLocation>
        <location evidence="1">Cytoplasm</location>
    </subcellularLocation>
</comment>
<evidence type="ECO:0000256" key="2">
    <source>
        <dbReference type="ARBA" id="ARBA00022490"/>
    </source>
</evidence>
<comment type="caution">
    <text evidence="7">The sequence shown here is derived from an EMBL/GenBank/DDBJ whole genome shotgun (WGS) entry which is preliminary data.</text>
</comment>
<evidence type="ECO:0000256" key="3">
    <source>
        <dbReference type="ARBA" id="ARBA00022723"/>
    </source>
</evidence>
<accession>A0AAP4BUL2</accession>
<gene>
    <name evidence="7" type="ORF">QPX42_05875</name>
</gene>
<sequence length="258" mass="29206">MNTLEFRPETTLREIVNTDYGYSQIFEKFRIDFCCNGHRTLQQAARDAEIPVEHLISTLQDAQLPTNQQTLADANPADPAAAAGVDKHSDEATQHSSNRVLSAQAHDIVDIHHSYCWLEMPELQELVHKVARVHGDTHPELAKVKEFFDTVVEEMSEHLSREERFVFPAISAMERTGTAATNLDHELRALMSEHDAAGTLMRTIAELTDDFTSPNDACPSYQMMNERLAKFRSDLHLHVHKENNQLFPQALEYSKALG</sequence>
<dbReference type="Gene3D" id="1.20.120.520">
    <property type="entry name" value="nmb1532 protein domain like"/>
    <property type="match status" value="1"/>
</dbReference>
<evidence type="ECO:0000256" key="4">
    <source>
        <dbReference type="ARBA" id="ARBA00023004"/>
    </source>
</evidence>
<keyword evidence="2" id="KW-0963">Cytoplasm</keyword>
<evidence type="ECO:0000313" key="8">
    <source>
        <dbReference type="Proteomes" id="UP001224412"/>
    </source>
</evidence>
<dbReference type="InterPro" id="IPR019903">
    <property type="entry name" value="RIC_family"/>
</dbReference>
<evidence type="ECO:0000256" key="5">
    <source>
        <dbReference type="SAM" id="MobiDB-lite"/>
    </source>
</evidence>
<dbReference type="Pfam" id="PF04405">
    <property type="entry name" value="ScdA_N"/>
    <property type="match status" value="1"/>
</dbReference>
<keyword evidence="4" id="KW-0408">Iron</keyword>
<dbReference type="Pfam" id="PF01814">
    <property type="entry name" value="Hemerythrin"/>
    <property type="match status" value="1"/>
</dbReference>
<evidence type="ECO:0000313" key="7">
    <source>
        <dbReference type="EMBL" id="MDK4307071.1"/>
    </source>
</evidence>
<feature type="domain" description="Hemerythrin-like" evidence="6">
    <location>
        <begin position="107"/>
        <end position="250"/>
    </location>
</feature>
<dbReference type="GO" id="GO:0005737">
    <property type="term" value="C:cytoplasm"/>
    <property type="evidence" value="ECO:0007669"/>
    <property type="project" value="UniProtKB-SubCell"/>
</dbReference>
<evidence type="ECO:0000259" key="6">
    <source>
        <dbReference type="Pfam" id="PF01814"/>
    </source>
</evidence>
<dbReference type="Proteomes" id="UP001224412">
    <property type="component" value="Unassembled WGS sequence"/>
</dbReference>
<dbReference type="PANTHER" id="PTHR36438:SF1">
    <property type="entry name" value="IRON-SULFUR CLUSTER REPAIR PROTEIN YTFE"/>
    <property type="match status" value="1"/>
</dbReference>
<dbReference type="PANTHER" id="PTHR36438">
    <property type="entry name" value="IRON-SULFUR CLUSTER REPAIR PROTEIN YTFE"/>
    <property type="match status" value="1"/>
</dbReference>